<dbReference type="SMART" id="SM00304">
    <property type="entry name" value="HAMP"/>
    <property type="match status" value="1"/>
</dbReference>
<accession>A0A7M2RF24</accession>
<keyword evidence="7 14" id="KW-0418">Kinase</keyword>
<dbReference type="InterPro" id="IPR003594">
    <property type="entry name" value="HATPase_dom"/>
</dbReference>
<dbReference type="PANTHER" id="PTHR34220:SF11">
    <property type="entry name" value="SENSOR PROTEIN KINASE HPTS"/>
    <property type="match status" value="1"/>
</dbReference>
<dbReference type="Gene3D" id="6.10.340.10">
    <property type="match status" value="1"/>
</dbReference>
<feature type="transmembrane region" description="Helical" evidence="12">
    <location>
        <begin position="21"/>
        <end position="45"/>
    </location>
</feature>
<dbReference type="Pfam" id="PF06580">
    <property type="entry name" value="His_kinase"/>
    <property type="match status" value="1"/>
</dbReference>
<dbReference type="InterPro" id="IPR010559">
    <property type="entry name" value="Sig_transdc_His_kin_internal"/>
</dbReference>
<dbReference type="PROSITE" id="PS50885">
    <property type="entry name" value="HAMP"/>
    <property type="match status" value="1"/>
</dbReference>
<keyword evidence="11 12" id="KW-0472">Membrane</keyword>
<evidence type="ECO:0000256" key="3">
    <source>
        <dbReference type="ARBA" id="ARBA00022553"/>
    </source>
</evidence>
<feature type="transmembrane region" description="Helical" evidence="12">
    <location>
        <begin position="311"/>
        <end position="331"/>
    </location>
</feature>
<evidence type="ECO:0000256" key="12">
    <source>
        <dbReference type="SAM" id="Phobius"/>
    </source>
</evidence>
<evidence type="ECO:0000259" key="13">
    <source>
        <dbReference type="PROSITE" id="PS50885"/>
    </source>
</evidence>
<evidence type="ECO:0000256" key="5">
    <source>
        <dbReference type="ARBA" id="ARBA00022692"/>
    </source>
</evidence>
<gene>
    <name evidence="14" type="ORF">INP51_13350</name>
</gene>
<dbReference type="CDD" id="cd06225">
    <property type="entry name" value="HAMP"/>
    <property type="match status" value="1"/>
</dbReference>
<dbReference type="SUPFAM" id="SSF55874">
    <property type="entry name" value="ATPase domain of HSP90 chaperone/DNA topoisomerase II/histidine kinase"/>
    <property type="match status" value="1"/>
</dbReference>
<dbReference type="GO" id="GO:0000155">
    <property type="term" value="F:phosphorelay sensor kinase activity"/>
    <property type="evidence" value="ECO:0007669"/>
    <property type="project" value="InterPro"/>
</dbReference>
<protein>
    <submittedName>
        <fullName evidence="14">Histidine kinase</fullName>
    </submittedName>
</protein>
<keyword evidence="10" id="KW-0902">Two-component regulatory system</keyword>
<dbReference type="Proteomes" id="UP000593601">
    <property type="component" value="Chromosome"/>
</dbReference>
<name>A0A7M2RF24_9FIRM</name>
<evidence type="ECO:0000256" key="8">
    <source>
        <dbReference type="ARBA" id="ARBA00022840"/>
    </source>
</evidence>
<evidence type="ECO:0000256" key="1">
    <source>
        <dbReference type="ARBA" id="ARBA00004651"/>
    </source>
</evidence>
<dbReference type="EMBL" id="CP063304">
    <property type="protein sequence ID" value="QOV18953.1"/>
    <property type="molecule type" value="Genomic_DNA"/>
</dbReference>
<evidence type="ECO:0000256" key="11">
    <source>
        <dbReference type="ARBA" id="ARBA00023136"/>
    </source>
</evidence>
<comment type="subcellular location">
    <subcellularLocation>
        <location evidence="1">Cell membrane</location>
        <topology evidence="1">Multi-pass membrane protein</topology>
    </subcellularLocation>
</comment>
<dbReference type="GO" id="GO:0005524">
    <property type="term" value="F:ATP binding"/>
    <property type="evidence" value="ECO:0007669"/>
    <property type="project" value="UniProtKB-KW"/>
</dbReference>
<evidence type="ECO:0000256" key="7">
    <source>
        <dbReference type="ARBA" id="ARBA00022777"/>
    </source>
</evidence>
<evidence type="ECO:0000256" key="10">
    <source>
        <dbReference type="ARBA" id="ARBA00023012"/>
    </source>
</evidence>
<dbReference type="InterPro" id="IPR003660">
    <property type="entry name" value="HAMP_dom"/>
</dbReference>
<sequence>MRNIIDKIRQTYDNKSLFHKIRMVICGLVISITFIVLLTSMAFYLHTNRERTGRLAQENTTNAANTIGLAYTTILEHFVETCGTDDFVSDLHILSDPEEAYTYKKSILQSELSSLAGCHYIVNSAILLSGDQTTYYSLYKNTLNVSGDFLSQKELDRISGITWLSKRKSPFLSRDDVIVVVFPVKADGYSSIRLTKGKEKSDAYVMILLDSKRLNTVITNAGADNTNGEFFISNQNGELLNPSDDPAIRKALDRPQRREFLQGLSTQKDNLSSLKTKNVSLYARNLEKSDLYLVNYVENEKISTLFGRSGILILAIALLMIIVLLALSFLLTRYITSPLNTLVNVVTQIGSDSYTKHIHVQTNDEMGQVFRAINSMHDTIQEQMQLIKKEEQEKYSAQVRVLSEQINPHFLYNTLDYVQLEVMNGHNTPAAEMIQYLVEYLRIGLSYGDETITIANEIKHVHSYIKIMNQRFSESIVFMYQIAPGLEKTMILKTILQPLVENSIKHGFSIDSGGVPVASPSIEIIFFRHADILNIEITDNGSGFDPQNVEKALQNGEPEDQTRRHVGIHNVYQRLCTYYGRENISFNLSSMPFYKNTILIHIHLSHQEKDESYI</sequence>
<dbReference type="InterPro" id="IPR050640">
    <property type="entry name" value="Bact_2-comp_sensor_kinase"/>
</dbReference>
<keyword evidence="4" id="KW-0808">Transferase</keyword>
<dbReference type="InterPro" id="IPR036890">
    <property type="entry name" value="HATPase_C_sf"/>
</dbReference>
<keyword evidence="5 12" id="KW-0812">Transmembrane</keyword>
<dbReference type="Gene3D" id="3.30.565.10">
    <property type="entry name" value="Histidine kinase-like ATPase, C-terminal domain"/>
    <property type="match status" value="1"/>
</dbReference>
<dbReference type="GO" id="GO:0005886">
    <property type="term" value="C:plasma membrane"/>
    <property type="evidence" value="ECO:0007669"/>
    <property type="project" value="UniProtKB-SubCell"/>
</dbReference>
<evidence type="ECO:0000313" key="14">
    <source>
        <dbReference type="EMBL" id="QOV18953.1"/>
    </source>
</evidence>
<evidence type="ECO:0000256" key="4">
    <source>
        <dbReference type="ARBA" id="ARBA00022679"/>
    </source>
</evidence>
<reference evidence="14 15" key="1">
    <citation type="submission" date="2020-10" db="EMBL/GenBank/DDBJ databases">
        <title>Blautia liquoris sp.nov., isolated from the mud in a fermentation cellar used for the production of Chinese strong-flavoured liquor.</title>
        <authorList>
            <person name="Lu L."/>
        </authorList>
    </citation>
    <scope>NUCLEOTIDE SEQUENCE [LARGE SCALE GENOMIC DNA]</scope>
    <source>
        <strain evidence="14 15">LZLJ-3</strain>
    </source>
</reference>
<feature type="domain" description="HAMP" evidence="13">
    <location>
        <begin position="333"/>
        <end position="385"/>
    </location>
</feature>
<evidence type="ECO:0000256" key="2">
    <source>
        <dbReference type="ARBA" id="ARBA00022475"/>
    </source>
</evidence>
<organism evidence="14 15">
    <name type="scientific">Blautia liquoris</name>
    <dbReference type="NCBI Taxonomy" id="2779518"/>
    <lineage>
        <taxon>Bacteria</taxon>
        <taxon>Bacillati</taxon>
        <taxon>Bacillota</taxon>
        <taxon>Clostridia</taxon>
        <taxon>Lachnospirales</taxon>
        <taxon>Lachnospiraceae</taxon>
        <taxon>Blautia</taxon>
    </lineage>
</organism>
<dbReference type="PANTHER" id="PTHR34220">
    <property type="entry name" value="SENSOR HISTIDINE KINASE YPDA"/>
    <property type="match status" value="1"/>
</dbReference>
<evidence type="ECO:0000256" key="6">
    <source>
        <dbReference type="ARBA" id="ARBA00022741"/>
    </source>
</evidence>
<dbReference type="KEGG" id="bliq:INP51_13350"/>
<keyword evidence="2" id="KW-1003">Cell membrane</keyword>
<evidence type="ECO:0000256" key="9">
    <source>
        <dbReference type="ARBA" id="ARBA00022989"/>
    </source>
</evidence>
<keyword evidence="15" id="KW-1185">Reference proteome</keyword>
<dbReference type="SUPFAM" id="SSF158472">
    <property type="entry name" value="HAMP domain-like"/>
    <property type="match status" value="1"/>
</dbReference>
<keyword evidence="3" id="KW-0597">Phosphoprotein</keyword>
<evidence type="ECO:0000313" key="15">
    <source>
        <dbReference type="Proteomes" id="UP000593601"/>
    </source>
</evidence>
<keyword evidence="9 12" id="KW-1133">Transmembrane helix</keyword>
<keyword evidence="6" id="KW-0547">Nucleotide-binding</keyword>
<dbReference type="Pfam" id="PF02518">
    <property type="entry name" value="HATPase_c"/>
    <property type="match status" value="1"/>
</dbReference>
<dbReference type="AlphaFoldDB" id="A0A7M2RF24"/>
<keyword evidence="8" id="KW-0067">ATP-binding</keyword>
<dbReference type="Pfam" id="PF00672">
    <property type="entry name" value="HAMP"/>
    <property type="match status" value="1"/>
</dbReference>
<proteinExistence type="predicted"/>
<dbReference type="RefSeq" id="WP_193735313.1">
    <property type="nucleotide sequence ID" value="NZ_CP063304.1"/>
</dbReference>